<dbReference type="InterPro" id="IPR036884">
    <property type="entry name" value="2Fe-2S-bd_dom_sf"/>
</dbReference>
<dbReference type="RefSeq" id="WP_162386241.1">
    <property type="nucleotide sequence ID" value="NZ_CP045997.1"/>
</dbReference>
<sequence>MHLIPAGTPVVNLFFSFSTGYFLLSGCGNQAMSGISYRCGTYQRIRKAIHLAATPKQAGKNDKS</sequence>
<name>A0A6P1VTA0_9BACT</name>
<keyword evidence="2" id="KW-1185">Reference proteome</keyword>
<dbReference type="SUPFAM" id="SSF47741">
    <property type="entry name" value="CO dehydrogenase ISP C-domain like"/>
    <property type="match status" value="1"/>
</dbReference>
<evidence type="ECO:0000313" key="2">
    <source>
        <dbReference type="Proteomes" id="UP000464577"/>
    </source>
</evidence>
<organism evidence="1 2">
    <name type="scientific">Spirosoma endbachense</name>
    <dbReference type="NCBI Taxonomy" id="2666025"/>
    <lineage>
        <taxon>Bacteria</taxon>
        <taxon>Pseudomonadati</taxon>
        <taxon>Bacteroidota</taxon>
        <taxon>Cytophagia</taxon>
        <taxon>Cytophagales</taxon>
        <taxon>Cytophagaceae</taxon>
        <taxon>Spirosoma</taxon>
    </lineage>
</organism>
<accession>A0A6P1VTA0</accession>
<proteinExistence type="predicted"/>
<evidence type="ECO:0000313" key="1">
    <source>
        <dbReference type="EMBL" id="QHV95834.1"/>
    </source>
</evidence>
<dbReference type="EMBL" id="CP045997">
    <property type="protein sequence ID" value="QHV95834.1"/>
    <property type="molecule type" value="Genomic_DNA"/>
</dbReference>
<dbReference type="AlphaFoldDB" id="A0A6P1VTA0"/>
<protein>
    <submittedName>
        <fullName evidence="1">Uncharacterized protein</fullName>
    </submittedName>
</protein>
<reference evidence="1 2" key="1">
    <citation type="submission" date="2019-11" db="EMBL/GenBank/DDBJ databases">
        <title>Spirosoma endbachense sp. nov., isolated from a natural salt meadow.</title>
        <authorList>
            <person name="Rojas J."/>
            <person name="Ambika Manirajan B."/>
            <person name="Ratering S."/>
            <person name="Suarez C."/>
            <person name="Geissler-Plaum R."/>
            <person name="Schnell S."/>
        </authorList>
    </citation>
    <scope>NUCLEOTIDE SEQUENCE [LARGE SCALE GENOMIC DNA]</scope>
    <source>
        <strain evidence="1 2">I-24</strain>
    </source>
</reference>
<dbReference type="Proteomes" id="UP000464577">
    <property type="component" value="Chromosome"/>
</dbReference>
<gene>
    <name evidence="1" type="ORF">GJR95_12795</name>
</gene>
<dbReference type="KEGG" id="senf:GJR95_12795"/>